<sequence length="124" mass="14416">MPCYIETYTHLQAILKIPALFVLFQASANLDCLLFWKTTHHPETLCSDKVMLSLHSLLILPHPPICIALPDFPYGYTESLCHSMAILTAIQTFPTFNFQTLYDCHLLYAEDPDNRLFHLLHYRY</sequence>
<evidence type="ECO:0000313" key="1">
    <source>
        <dbReference type="EMBL" id="ODS32227.1"/>
    </source>
</evidence>
<evidence type="ECO:0000313" key="2">
    <source>
        <dbReference type="Proteomes" id="UP000094056"/>
    </source>
</evidence>
<gene>
    <name evidence="1" type="ORF">SCARUB_02667</name>
</gene>
<dbReference type="AlphaFoldDB" id="A0A1E3X9C5"/>
<organism evidence="1 2">
    <name type="scientific">Candidatus Scalindua rubra</name>
    <dbReference type="NCBI Taxonomy" id="1872076"/>
    <lineage>
        <taxon>Bacteria</taxon>
        <taxon>Pseudomonadati</taxon>
        <taxon>Planctomycetota</taxon>
        <taxon>Candidatus Brocadiia</taxon>
        <taxon>Candidatus Brocadiales</taxon>
        <taxon>Candidatus Scalinduaceae</taxon>
        <taxon>Candidatus Scalindua</taxon>
    </lineage>
</organism>
<accession>A0A1E3X9C5</accession>
<dbReference type="EMBL" id="MAYW01000072">
    <property type="protein sequence ID" value="ODS32227.1"/>
    <property type="molecule type" value="Genomic_DNA"/>
</dbReference>
<dbReference type="Proteomes" id="UP000094056">
    <property type="component" value="Unassembled WGS sequence"/>
</dbReference>
<protein>
    <submittedName>
        <fullName evidence="1">Uncharacterized protein</fullName>
    </submittedName>
</protein>
<name>A0A1E3X9C5_9BACT</name>
<reference evidence="1 2" key="1">
    <citation type="submission" date="2016-07" db="EMBL/GenBank/DDBJ databases">
        <title>Draft genome of Scalindua rubra, obtained from a brine-seawater interface in the Red Sea, sheds light on salt adaptation in anammox bacteria.</title>
        <authorList>
            <person name="Speth D.R."/>
            <person name="Lagkouvardos I."/>
            <person name="Wang Y."/>
            <person name="Qian P.-Y."/>
            <person name="Dutilh B.E."/>
            <person name="Jetten M.S."/>
        </authorList>
    </citation>
    <scope>NUCLEOTIDE SEQUENCE [LARGE SCALE GENOMIC DNA]</scope>
    <source>
        <strain evidence="1">BSI-1</strain>
    </source>
</reference>
<proteinExistence type="predicted"/>
<comment type="caution">
    <text evidence="1">The sequence shown here is derived from an EMBL/GenBank/DDBJ whole genome shotgun (WGS) entry which is preliminary data.</text>
</comment>